<accession>A0ABM9PRA7</accession>
<gene>
    <name evidence="3" type="ORF">T190115A13A_70106</name>
</gene>
<keyword evidence="2" id="KW-0732">Signal</keyword>
<sequence>MNYFLNSKRTLTYCLIILFGSLVITSCSNNDEDMIPPKDNDATVKDNNDDDTNNEDVDHGESFNLETATDFFINYDSSVHIFVKGKYNEGTNPNIISRGIVYKEGTELPNPKNGDKTAYVSKDTKDVNAKIHNLPKGKTFTIRGYLVDNKGNYTFSNPITASTDVNASTTRKISFDFLNGQTTIVASNMIVTLIKLTNVEKEAPKEVGVEYSLKQDFSDIKTLATNENETKSSELFGITIGNLQTKTKYYVRPFVKYADGIIVRGDVKEIETK</sequence>
<evidence type="ECO:0000313" key="3">
    <source>
        <dbReference type="EMBL" id="CAL2108333.1"/>
    </source>
</evidence>
<keyword evidence="4" id="KW-1185">Reference proteome</keyword>
<feature type="region of interest" description="Disordered" evidence="1">
    <location>
        <begin position="35"/>
        <end position="60"/>
    </location>
</feature>
<feature type="signal peptide" evidence="2">
    <location>
        <begin position="1"/>
        <end position="30"/>
    </location>
</feature>
<organism evidence="3 4">
    <name type="scientific">Tenacibaculum vairaonense</name>
    <dbReference type="NCBI Taxonomy" id="3137860"/>
    <lineage>
        <taxon>Bacteria</taxon>
        <taxon>Pseudomonadati</taxon>
        <taxon>Bacteroidota</taxon>
        <taxon>Flavobacteriia</taxon>
        <taxon>Flavobacteriales</taxon>
        <taxon>Flavobacteriaceae</taxon>
        <taxon>Tenacibaculum</taxon>
    </lineage>
</organism>
<comment type="caution">
    <text evidence="3">The sequence shown here is derived from an EMBL/GenBank/DDBJ whole genome shotgun (WGS) entry which is preliminary data.</text>
</comment>
<dbReference type="RefSeq" id="WP_348739917.1">
    <property type="nucleotide sequence ID" value="NZ_CAXJRC010000044.1"/>
</dbReference>
<proteinExistence type="predicted"/>
<evidence type="ECO:0000313" key="4">
    <source>
        <dbReference type="Proteomes" id="UP001497602"/>
    </source>
</evidence>
<evidence type="ECO:0000256" key="2">
    <source>
        <dbReference type="SAM" id="SignalP"/>
    </source>
</evidence>
<dbReference type="Proteomes" id="UP001497602">
    <property type="component" value="Unassembled WGS sequence"/>
</dbReference>
<name>A0ABM9PRA7_9FLAO</name>
<protein>
    <recommendedName>
        <fullName evidence="5">Lipoprotein</fullName>
    </recommendedName>
</protein>
<evidence type="ECO:0000256" key="1">
    <source>
        <dbReference type="SAM" id="MobiDB-lite"/>
    </source>
</evidence>
<feature type="compositionally biased region" description="Basic and acidic residues" evidence="1">
    <location>
        <begin position="35"/>
        <end position="47"/>
    </location>
</feature>
<evidence type="ECO:0008006" key="5">
    <source>
        <dbReference type="Google" id="ProtNLM"/>
    </source>
</evidence>
<dbReference type="EMBL" id="CAXJRC010000044">
    <property type="protein sequence ID" value="CAL2108333.1"/>
    <property type="molecule type" value="Genomic_DNA"/>
</dbReference>
<feature type="chain" id="PRO_5046573757" description="Lipoprotein" evidence="2">
    <location>
        <begin position="31"/>
        <end position="273"/>
    </location>
</feature>
<reference evidence="3 4" key="1">
    <citation type="submission" date="2024-05" db="EMBL/GenBank/DDBJ databases">
        <authorList>
            <person name="Duchaud E."/>
        </authorList>
    </citation>
    <scope>NUCLEOTIDE SEQUENCE [LARGE SCALE GENOMIC DNA]</scope>
    <source>
        <strain evidence="3">Ena-SAMPLE-TAB-13-05-2024-13:56:06:370-140305</strain>
    </source>
</reference>